<evidence type="ECO:0000256" key="1">
    <source>
        <dbReference type="SAM" id="MobiDB-lite"/>
    </source>
</evidence>
<keyword evidence="2" id="KW-1133">Transmembrane helix</keyword>
<name>A0ABW0ZLD8_9ACTN</name>
<feature type="transmembrane region" description="Helical" evidence="2">
    <location>
        <begin position="62"/>
        <end position="84"/>
    </location>
</feature>
<protein>
    <submittedName>
        <fullName evidence="3">DUF4191 domain-containing protein</fullName>
    </submittedName>
</protein>
<evidence type="ECO:0000313" key="4">
    <source>
        <dbReference type="Proteomes" id="UP001596072"/>
    </source>
</evidence>
<organism evidence="3 4">
    <name type="scientific">Nocardioides vastitatis</name>
    <dbReference type="NCBI Taxonomy" id="2568655"/>
    <lineage>
        <taxon>Bacteria</taxon>
        <taxon>Bacillati</taxon>
        <taxon>Actinomycetota</taxon>
        <taxon>Actinomycetes</taxon>
        <taxon>Propionibacteriales</taxon>
        <taxon>Nocardioidaceae</taxon>
        <taxon>Nocardioides</taxon>
    </lineage>
</organism>
<keyword evidence="2" id="KW-0812">Transmembrane</keyword>
<accession>A0ABW0ZLD8</accession>
<evidence type="ECO:0000256" key="2">
    <source>
        <dbReference type="SAM" id="Phobius"/>
    </source>
</evidence>
<sequence length="239" mass="26545">MAKKTKPPVDPSKMSRRRQVLETYKMAREVDPAIRWWMLGTFLVFGALGFGLFWLLPGEGTFSLIMAIVGALLIGLLAVMIVFGRRAQRAAFNRLEGQPGAAARALTMLRRGWVVEEVVGFTKQQDMVHRVVGPPGIVLVGEGNLTRLKALMISERKKHARVAGDYPVHEVLVGNDEGQVPLPKLVKHVQKLGRQVKPAEITEIRQRLKALDAQRPKVPLPRGPIPTSMKGMRGNLRGR</sequence>
<dbReference type="InterPro" id="IPR025445">
    <property type="entry name" value="DUF4191"/>
</dbReference>
<gene>
    <name evidence="3" type="ORF">ACFPQB_15125</name>
</gene>
<feature type="transmembrane region" description="Helical" evidence="2">
    <location>
        <begin position="36"/>
        <end position="56"/>
    </location>
</feature>
<proteinExistence type="predicted"/>
<keyword evidence="4" id="KW-1185">Reference proteome</keyword>
<dbReference type="Pfam" id="PF13829">
    <property type="entry name" value="DUF4191"/>
    <property type="match status" value="1"/>
</dbReference>
<dbReference type="RefSeq" id="WP_136434310.1">
    <property type="nucleotide sequence ID" value="NZ_JBHSNS010000007.1"/>
</dbReference>
<dbReference type="EMBL" id="JBHSNS010000007">
    <property type="protein sequence ID" value="MFC5730254.1"/>
    <property type="molecule type" value="Genomic_DNA"/>
</dbReference>
<keyword evidence="2" id="KW-0472">Membrane</keyword>
<feature type="region of interest" description="Disordered" evidence="1">
    <location>
        <begin position="216"/>
        <end position="239"/>
    </location>
</feature>
<evidence type="ECO:0000313" key="3">
    <source>
        <dbReference type="EMBL" id="MFC5730254.1"/>
    </source>
</evidence>
<dbReference type="Proteomes" id="UP001596072">
    <property type="component" value="Unassembled WGS sequence"/>
</dbReference>
<comment type="caution">
    <text evidence="3">The sequence shown here is derived from an EMBL/GenBank/DDBJ whole genome shotgun (WGS) entry which is preliminary data.</text>
</comment>
<reference evidence="4" key="1">
    <citation type="journal article" date="2019" name="Int. J. Syst. Evol. Microbiol.">
        <title>The Global Catalogue of Microorganisms (GCM) 10K type strain sequencing project: providing services to taxonomists for standard genome sequencing and annotation.</title>
        <authorList>
            <consortium name="The Broad Institute Genomics Platform"/>
            <consortium name="The Broad Institute Genome Sequencing Center for Infectious Disease"/>
            <person name="Wu L."/>
            <person name="Ma J."/>
        </authorList>
    </citation>
    <scope>NUCLEOTIDE SEQUENCE [LARGE SCALE GENOMIC DNA]</scope>
    <source>
        <strain evidence="4">YIM 94188</strain>
    </source>
</reference>